<dbReference type="EMBL" id="BONQ01000077">
    <property type="protein sequence ID" value="GIG46734.1"/>
    <property type="molecule type" value="Genomic_DNA"/>
</dbReference>
<evidence type="ECO:0000313" key="2">
    <source>
        <dbReference type="Proteomes" id="UP000660611"/>
    </source>
</evidence>
<dbReference type="Proteomes" id="UP000660611">
    <property type="component" value="Unassembled WGS sequence"/>
</dbReference>
<comment type="caution">
    <text evidence="1">The sequence shown here is derived from an EMBL/GenBank/DDBJ whole genome shotgun (WGS) entry which is preliminary data.</text>
</comment>
<reference evidence="1" key="1">
    <citation type="submission" date="2021-01" db="EMBL/GenBank/DDBJ databases">
        <title>Whole genome shotgun sequence of Dactylosporangium siamense NBRC 106093.</title>
        <authorList>
            <person name="Komaki H."/>
            <person name="Tamura T."/>
        </authorList>
    </citation>
    <scope>NUCLEOTIDE SEQUENCE</scope>
    <source>
        <strain evidence="1">NBRC 106093</strain>
    </source>
</reference>
<accession>A0A919U8N1</accession>
<dbReference type="RefSeq" id="WP_203848500.1">
    <property type="nucleotide sequence ID" value="NZ_BAAAVW010000016.1"/>
</dbReference>
<evidence type="ECO:0000313" key="1">
    <source>
        <dbReference type="EMBL" id="GIG46734.1"/>
    </source>
</evidence>
<name>A0A919U8N1_9ACTN</name>
<gene>
    <name evidence="1" type="ORF">Dsi01nite_047750</name>
</gene>
<proteinExistence type="predicted"/>
<dbReference type="AlphaFoldDB" id="A0A919U8N1"/>
<organism evidence="1 2">
    <name type="scientific">Dactylosporangium siamense</name>
    <dbReference type="NCBI Taxonomy" id="685454"/>
    <lineage>
        <taxon>Bacteria</taxon>
        <taxon>Bacillati</taxon>
        <taxon>Actinomycetota</taxon>
        <taxon>Actinomycetes</taxon>
        <taxon>Micromonosporales</taxon>
        <taxon>Micromonosporaceae</taxon>
        <taxon>Dactylosporangium</taxon>
    </lineage>
</organism>
<sequence>MEWLCGGLCALAVLGIAGFALLRRRDERRFQQWGSGRPTSAVCIHCHGRGWVQHTRRTLEFTGEAFADEAAPQTQCEICGGAGRVPR</sequence>
<protein>
    <submittedName>
        <fullName evidence="1">Uncharacterized protein</fullName>
    </submittedName>
</protein>
<keyword evidence="2" id="KW-1185">Reference proteome</keyword>